<comment type="function">
    <text evidence="4">Forms part of the ribosomal stalk which helps the ribosome interact with GTP-bound translation factors. Is thus essential for accurate translation.</text>
</comment>
<dbReference type="InterPro" id="IPR000206">
    <property type="entry name" value="Ribosomal_bL12"/>
</dbReference>
<accession>A0A1H3C8Y7</accession>
<dbReference type="PANTHER" id="PTHR45987">
    <property type="entry name" value="39S RIBOSOMAL PROTEIN L12"/>
    <property type="match status" value="1"/>
</dbReference>
<dbReference type="PANTHER" id="PTHR45987:SF4">
    <property type="entry name" value="LARGE RIBOSOMAL SUBUNIT PROTEIN BL12M"/>
    <property type="match status" value="1"/>
</dbReference>
<dbReference type="Gene3D" id="1.20.5.710">
    <property type="entry name" value="Single helix bin"/>
    <property type="match status" value="1"/>
</dbReference>
<dbReference type="STRING" id="61595.SAMN05421644_10560"/>
<feature type="domain" description="Large ribosomal subunit protein bL12 C-terminal" evidence="5">
    <location>
        <begin position="58"/>
        <end position="124"/>
    </location>
</feature>
<comment type="similarity">
    <text evidence="1 4">Belongs to the bacterial ribosomal protein bL12 family.</text>
</comment>
<dbReference type="HAMAP" id="MF_00368">
    <property type="entry name" value="Ribosomal_bL12"/>
    <property type="match status" value="1"/>
</dbReference>
<dbReference type="FunFam" id="3.30.1390.10:FF:000001">
    <property type="entry name" value="50S ribosomal protein L7/L12"/>
    <property type="match status" value="1"/>
</dbReference>
<dbReference type="GO" id="GO:0022625">
    <property type="term" value="C:cytosolic large ribosomal subunit"/>
    <property type="evidence" value="ECO:0007669"/>
    <property type="project" value="TreeGrafter"/>
</dbReference>
<dbReference type="GO" id="GO:0006412">
    <property type="term" value="P:translation"/>
    <property type="evidence" value="ECO:0007669"/>
    <property type="project" value="UniProtKB-UniRule"/>
</dbReference>
<dbReference type="InterPro" id="IPR008932">
    <property type="entry name" value="Ribosomal_bL12_oligo"/>
</dbReference>
<evidence type="ECO:0000256" key="2">
    <source>
        <dbReference type="ARBA" id="ARBA00022980"/>
    </source>
</evidence>
<keyword evidence="2 4" id="KW-0689">Ribosomal protein</keyword>
<evidence type="ECO:0000313" key="7">
    <source>
        <dbReference type="EMBL" id="SDX50581.1"/>
    </source>
</evidence>
<dbReference type="SUPFAM" id="SSF54736">
    <property type="entry name" value="ClpS-like"/>
    <property type="match status" value="1"/>
</dbReference>
<dbReference type="InterPro" id="IPR036235">
    <property type="entry name" value="Ribosomal_bL12_oligo_N_sf"/>
</dbReference>
<keyword evidence="3 4" id="KW-0687">Ribonucleoprotein</keyword>
<dbReference type="Proteomes" id="UP000198672">
    <property type="component" value="Unassembled WGS sequence"/>
</dbReference>
<proteinExistence type="inferred from homology"/>
<protein>
    <recommendedName>
        <fullName evidence="4">Large ribosomal subunit protein bL12</fullName>
    </recommendedName>
</protein>
<evidence type="ECO:0000256" key="1">
    <source>
        <dbReference type="ARBA" id="ARBA00007197"/>
    </source>
</evidence>
<evidence type="ECO:0000256" key="4">
    <source>
        <dbReference type="HAMAP-Rule" id="MF_00368"/>
    </source>
</evidence>
<dbReference type="InterPro" id="IPR013823">
    <property type="entry name" value="Ribosomal_bL12_C"/>
</dbReference>
<gene>
    <name evidence="4" type="primary">rplL</name>
    <name evidence="7" type="ORF">SAMN05421644_10560</name>
</gene>
<dbReference type="GO" id="GO:0003729">
    <property type="term" value="F:mRNA binding"/>
    <property type="evidence" value="ECO:0007669"/>
    <property type="project" value="TreeGrafter"/>
</dbReference>
<reference evidence="8" key="1">
    <citation type="submission" date="2016-10" db="EMBL/GenBank/DDBJ databases">
        <authorList>
            <person name="Varghese N."/>
            <person name="Submissions S."/>
        </authorList>
    </citation>
    <scope>NUCLEOTIDE SEQUENCE [LARGE SCALE GENOMIC DNA]</scope>
    <source>
        <strain evidence="8">DSM 173</strain>
    </source>
</reference>
<evidence type="ECO:0000259" key="5">
    <source>
        <dbReference type="Pfam" id="PF00542"/>
    </source>
</evidence>
<dbReference type="SUPFAM" id="SSF48300">
    <property type="entry name" value="Ribosomal protein L7/12, oligomerisation (N-terminal) domain"/>
    <property type="match status" value="1"/>
</dbReference>
<dbReference type="NCBIfam" id="TIGR00855">
    <property type="entry name" value="L12"/>
    <property type="match status" value="1"/>
</dbReference>
<dbReference type="AlphaFoldDB" id="A0A1H3C8Y7"/>
<dbReference type="EMBL" id="FNOW01000005">
    <property type="protein sequence ID" value="SDX50581.1"/>
    <property type="molecule type" value="Genomic_DNA"/>
</dbReference>
<comment type="subunit">
    <text evidence="4">Homodimer. Part of the ribosomal stalk of the 50S ribosomal subunit. Forms a multimeric L10(L12)X complex, where L10 forms an elongated spine to which 2 to 4 L12 dimers bind in a sequential fashion. Binds GTP-bound translation factors.</text>
</comment>
<sequence>MAVSKDDILEAIGNMTVLEVVDLISAMEEKFGVTAAAAVVAAGPVAAEAAPVEEQTEFNVVLTSFGANKVGVIKAVRSLTGLGLKEAKDAVEGVPTVLKEGVSKAEAEAAKKELEEAGAAVEIK</sequence>
<dbReference type="GO" id="GO:0003735">
    <property type="term" value="F:structural constituent of ribosome"/>
    <property type="evidence" value="ECO:0007669"/>
    <property type="project" value="InterPro"/>
</dbReference>
<dbReference type="RefSeq" id="WP_091332153.1">
    <property type="nucleotide sequence ID" value="NZ_FNOW01000005.1"/>
</dbReference>
<dbReference type="Pfam" id="PF00542">
    <property type="entry name" value="Ribosomal_L12"/>
    <property type="match status" value="1"/>
</dbReference>
<dbReference type="Pfam" id="PF16320">
    <property type="entry name" value="Ribosomal_L12_N"/>
    <property type="match status" value="1"/>
</dbReference>
<dbReference type="OrthoDB" id="9811748at2"/>
<organism evidence="7 8">
    <name type="scientific">Allochromatium warmingii</name>
    <name type="common">Chromatium warmingii</name>
    <dbReference type="NCBI Taxonomy" id="61595"/>
    <lineage>
        <taxon>Bacteria</taxon>
        <taxon>Pseudomonadati</taxon>
        <taxon>Pseudomonadota</taxon>
        <taxon>Gammaproteobacteria</taxon>
        <taxon>Chromatiales</taxon>
        <taxon>Chromatiaceae</taxon>
        <taxon>Allochromatium</taxon>
    </lineage>
</organism>
<evidence type="ECO:0000313" key="8">
    <source>
        <dbReference type="Proteomes" id="UP000198672"/>
    </source>
</evidence>
<evidence type="ECO:0000259" key="6">
    <source>
        <dbReference type="Pfam" id="PF16320"/>
    </source>
</evidence>
<evidence type="ECO:0000256" key="3">
    <source>
        <dbReference type="ARBA" id="ARBA00023274"/>
    </source>
</evidence>
<feature type="domain" description="Large ribosomal subunit protein bL12 oligomerization" evidence="6">
    <location>
        <begin position="5"/>
        <end position="49"/>
    </location>
</feature>
<keyword evidence="8" id="KW-1185">Reference proteome</keyword>
<dbReference type="Gene3D" id="3.30.1390.10">
    <property type="match status" value="1"/>
</dbReference>
<dbReference type="InterPro" id="IPR014719">
    <property type="entry name" value="Ribosomal_bL12_C/ClpS-like"/>
</dbReference>
<name>A0A1H3C8Y7_ALLWA</name>
<dbReference type="CDD" id="cd00387">
    <property type="entry name" value="Ribosomal_L7_L12"/>
    <property type="match status" value="1"/>
</dbReference>